<dbReference type="EMBL" id="JBHRTK010000022">
    <property type="protein sequence ID" value="MFC3208300.1"/>
    <property type="molecule type" value="Genomic_DNA"/>
</dbReference>
<evidence type="ECO:0000313" key="3">
    <source>
        <dbReference type="Proteomes" id="UP001595583"/>
    </source>
</evidence>
<dbReference type="InterPro" id="IPR001633">
    <property type="entry name" value="EAL_dom"/>
</dbReference>
<evidence type="ECO:0000313" key="2">
    <source>
        <dbReference type="EMBL" id="MFC3208300.1"/>
    </source>
</evidence>
<name>A0ABV7KG02_9HYPH</name>
<dbReference type="PROSITE" id="PS50883">
    <property type="entry name" value="EAL"/>
    <property type="match status" value="1"/>
</dbReference>
<protein>
    <submittedName>
        <fullName evidence="2">EAL domain-containing protein</fullName>
    </submittedName>
</protein>
<accession>A0ABV7KG02</accession>
<organism evidence="2 3">
    <name type="scientific">Aquamicrobium soli</name>
    <dbReference type="NCBI Taxonomy" id="1811518"/>
    <lineage>
        <taxon>Bacteria</taxon>
        <taxon>Pseudomonadati</taxon>
        <taxon>Pseudomonadota</taxon>
        <taxon>Alphaproteobacteria</taxon>
        <taxon>Hyphomicrobiales</taxon>
        <taxon>Phyllobacteriaceae</taxon>
        <taxon>Aquamicrobium</taxon>
    </lineage>
</organism>
<dbReference type="Proteomes" id="UP001595583">
    <property type="component" value="Unassembled WGS sequence"/>
</dbReference>
<dbReference type="InterPro" id="IPR035919">
    <property type="entry name" value="EAL_sf"/>
</dbReference>
<gene>
    <name evidence="2" type="ORF">ACFOHJ_18920</name>
</gene>
<dbReference type="CDD" id="cd01948">
    <property type="entry name" value="EAL"/>
    <property type="match status" value="1"/>
</dbReference>
<dbReference type="PANTHER" id="PTHR33121:SF76">
    <property type="entry name" value="SIGNALING PROTEIN"/>
    <property type="match status" value="1"/>
</dbReference>
<reference evidence="3" key="1">
    <citation type="journal article" date="2019" name="Int. J. Syst. Evol. Microbiol.">
        <title>The Global Catalogue of Microorganisms (GCM) 10K type strain sequencing project: providing services to taxonomists for standard genome sequencing and annotation.</title>
        <authorList>
            <consortium name="The Broad Institute Genomics Platform"/>
            <consortium name="The Broad Institute Genome Sequencing Center for Infectious Disease"/>
            <person name="Wu L."/>
            <person name="Ma J."/>
        </authorList>
    </citation>
    <scope>NUCLEOTIDE SEQUENCE [LARGE SCALE GENOMIC DNA]</scope>
    <source>
        <strain evidence="3">KCTC 52165</strain>
    </source>
</reference>
<dbReference type="RefSeq" id="WP_378223392.1">
    <property type="nucleotide sequence ID" value="NZ_JBHRTK010000022.1"/>
</dbReference>
<dbReference type="Gene3D" id="3.20.20.450">
    <property type="entry name" value="EAL domain"/>
    <property type="match status" value="1"/>
</dbReference>
<proteinExistence type="predicted"/>
<comment type="caution">
    <text evidence="2">The sequence shown here is derived from an EMBL/GenBank/DDBJ whole genome shotgun (WGS) entry which is preliminary data.</text>
</comment>
<dbReference type="SMART" id="SM00052">
    <property type="entry name" value="EAL"/>
    <property type="match status" value="1"/>
</dbReference>
<keyword evidence="3" id="KW-1185">Reference proteome</keyword>
<dbReference type="PANTHER" id="PTHR33121">
    <property type="entry name" value="CYCLIC DI-GMP PHOSPHODIESTERASE PDEF"/>
    <property type="match status" value="1"/>
</dbReference>
<dbReference type="Pfam" id="PF00563">
    <property type="entry name" value="EAL"/>
    <property type="match status" value="1"/>
</dbReference>
<dbReference type="InterPro" id="IPR050706">
    <property type="entry name" value="Cyclic-di-GMP_PDE-like"/>
</dbReference>
<sequence>MNGAREQRRNVGDAIFADEIGIEYAILGDYRLRSVYQPIFAPQGGMLVPVAVEALVLPYLAGEAVAPVDFFEKLPLDDRLYGETMCRALHLRNFCNLGVSDIDLFFNYNPQVNGDAGRGLAEIRLMAVHLGAIELDPGQLVCEITEQAAPDDAALASLVREMRRNGIRIAVDDFGVGHSTAERLALIEPDIVKLDGGWFGQLCRHPEAEQLFKPLVATLHARNVKVLVEGIETPHHLRVALEGSADLLQGFHLGKPALAGAFFDEGALEIEALLGGPAKILPFHAMHQRR</sequence>
<feature type="domain" description="EAL" evidence="1">
    <location>
        <begin position="15"/>
        <end position="270"/>
    </location>
</feature>
<evidence type="ECO:0000259" key="1">
    <source>
        <dbReference type="PROSITE" id="PS50883"/>
    </source>
</evidence>
<dbReference type="SUPFAM" id="SSF141868">
    <property type="entry name" value="EAL domain-like"/>
    <property type="match status" value="1"/>
</dbReference>